<dbReference type="GO" id="GO:0003824">
    <property type="term" value="F:catalytic activity"/>
    <property type="evidence" value="ECO:0007669"/>
    <property type="project" value="InterPro"/>
</dbReference>
<dbReference type="PANTHER" id="PTHR11895">
    <property type="entry name" value="TRANSAMIDASE"/>
    <property type="match status" value="1"/>
</dbReference>
<evidence type="ECO:0000256" key="2">
    <source>
        <dbReference type="ARBA" id="ARBA00021874"/>
    </source>
</evidence>
<comment type="caution">
    <text evidence="4">The sequence shown here is derived from an EMBL/GenBank/DDBJ whole genome shotgun (WGS) entry which is preliminary data.</text>
</comment>
<evidence type="ECO:0000256" key="1">
    <source>
        <dbReference type="ARBA" id="ARBA00003871"/>
    </source>
</evidence>
<organism evidence="4 5">
    <name type="scientific">Ancylobacter defluvii</name>
    <dbReference type="NCBI Taxonomy" id="1282440"/>
    <lineage>
        <taxon>Bacteria</taxon>
        <taxon>Pseudomonadati</taxon>
        <taxon>Pseudomonadota</taxon>
        <taxon>Alphaproteobacteria</taxon>
        <taxon>Hyphomicrobiales</taxon>
        <taxon>Xanthobacteraceae</taxon>
        <taxon>Ancylobacter</taxon>
    </lineage>
</organism>
<evidence type="ECO:0000259" key="3">
    <source>
        <dbReference type="Pfam" id="PF01425"/>
    </source>
</evidence>
<gene>
    <name evidence="4" type="ORF">GCM10017653_41780</name>
</gene>
<name>A0A9W6K347_9HYPH</name>
<accession>A0A9W6K347</accession>
<dbReference type="PANTHER" id="PTHR11895:SF176">
    <property type="entry name" value="AMIDASE AMID-RELATED"/>
    <property type="match status" value="1"/>
</dbReference>
<feature type="domain" description="Amidase" evidence="3">
    <location>
        <begin position="28"/>
        <end position="442"/>
    </location>
</feature>
<protein>
    <recommendedName>
        <fullName evidence="2">Indoleacetamide hydrolase</fullName>
    </recommendedName>
</protein>
<evidence type="ECO:0000313" key="5">
    <source>
        <dbReference type="Proteomes" id="UP001143330"/>
    </source>
</evidence>
<dbReference type="SUPFAM" id="SSF75304">
    <property type="entry name" value="Amidase signature (AS) enzymes"/>
    <property type="match status" value="1"/>
</dbReference>
<dbReference type="InterPro" id="IPR036928">
    <property type="entry name" value="AS_sf"/>
</dbReference>
<dbReference type="Proteomes" id="UP001143330">
    <property type="component" value="Unassembled WGS sequence"/>
</dbReference>
<dbReference type="PROSITE" id="PS00571">
    <property type="entry name" value="AMIDASES"/>
    <property type="match status" value="1"/>
</dbReference>
<dbReference type="Pfam" id="PF01425">
    <property type="entry name" value="Amidase"/>
    <property type="match status" value="1"/>
</dbReference>
<evidence type="ECO:0000313" key="4">
    <source>
        <dbReference type="EMBL" id="GLK86108.1"/>
    </source>
</evidence>
<proteinExistence type="predicted"/>
<dbReference type="InterPro" id="IPR020556">
    <property type="entry name" value="Amidase_CS"/>
</dbReference>
<dbReference type="AlphaFoldDB" id="A0A9W6K347"/>
<comment type="function">
    <text evidence="1">Hydrolyzes indole-3-acetamide (IAM) into indole-3-acetic acid (IAA).</text>
</comment>
<reference evidence="4" key="2">
    <citation type="submission" date="2023-01" db="EMBL/GenBank/DDBJ databases">
        <authorList>
            <person name="Sun Q."/>
            <person name="Evtushenko L."/>
        </authorList>
    </citation>
    <scope>NUCLEOTIDE SEQUENCE</scope>
    <source>
        <strain evidence="4">VKM B-2789</strain>
    </source>
</reference>
<reference evidence="4" key="1">
    <citation type="journal article" date="2014" name="Int. J. Syst. Evol. Microbiol.">
        <title>Complete genome sequence of Corynebacterium casei LMG S-19264T (=DSM 44701T), isolated from a smear-ripened cheese.</title>
        <authorList>
            <consortium name="US DOE Joint Genome Institute (JGI-PGF)"/>
            <person name="Walter F."/>
            <person name="Albersmeier A."/>
            <person name="Kalinowski J."/>
            <person name="Ruckert C."/>
        </authorList>
    </citation>
    <scope>NUCLEOTIDE SEQUENCE</scope>
    <source>
        <strain evidence="4">VKM B-2789</strain>
    </source>
</reference>
<dbReference type="EMBL" id="BSFM01000017">
    <property type="protein sequence ID" value="GLK86108.1"/>
    <property type="molecule type" value="Genomic_DNA"/>
</dbReference>
<dbReference type="RefSeq" id="WP_213360283.1">
    <property type="nucleotide sequence ID" value="NZ_BSFM01000017.1"/>
</dbReference>
<dbReference type="InterPro" id="IPR000120">
    <property type="entry name" value="Amidase"/>
</dbReference>
<sequence length="463" mass="48306">MSGNVSPRWMPVRAYAARIAEGTMRAAEVVEEMTDAERRLRHLNAFVRHDGEAARRRAAAGGFRGALGGVVLAHKDMIYRDGRVTTCGSRLFEGVAARETATVLRRLDAAGALDLGTLHMAEFAHNSTGHNAFLGPARNPWNPAHITGGSSSGPGVAVAAGLIHGALGSDTGGSIRLPAHFCGVTGLKPTTGLVSRGGCMPLSFSLDTIGPMARSAEDVAALLAPLVGADPRDPTAEHAPAADYVAACDMPVAGLRVGLPTGFYTEGLTPDVAAALDACVRVLERLGVELRPVDLPDQDGLSAAQLVLVASEAASQHRETLFTDAPYDPQIHNRLVNGLGYSAQDYLYALRGRGAALAAHLAAIEGFDAVLTPVAPFDAPTLAETDIGGGPEAEALIQSISRFMRPANYFGVPALAFPAGFSGRGLPVGLQLVGRPFGEPTLFALASAYQRVTEHHRLMPPGV</sequence>
<dbReference type="Gene3D" id="3.90.1300.10">
    <property type="entry name" value="Amidase signature (AS) domain"/>
    <property type="match status" value="1"/>
</dbReference>
<dbReference type="InterPro" id="IPR023631">
    <property type="entry name" value="Amidase_dom"/>
</dbReference>
<keyword evidence="5" id="KW-1185">Reference proteome</keyword>